<accession>A0A3D9LEU1</accession>
<dbReference type="InterPro" id="IPR014487">
    <property type="entry name" value="DUF3151"/>
</dbReference>
<proteinExistence type="predicted"/>
<dbReference type="Pfam" id="PF11349">
    <property type="entry name" value="DUF3151"/>
    <property type="match status" value="1"/>
</dbReference>
<evidence type="ECO:0000313" key="2">
    <source>
        <dbReference type="Proteomes" id="UP000256727"/>
    </source>
</evidence>
<dbReference type="RefSeq" id="WP_115932566.1">
    <property type="nucleotide sequence ID" value="NZ_QREH01000001.1"/>
</dbReference>
<reference evidence="1 2" key="1">
    <citation type="submission" date="2018-07" db="EMBL/GenBank/DDBJ databases">
        <title>Sequencing the genomes of 1000 actinobacteria strains.</title>
        <authorList>
            <person name="Klenk H.-P."/>
        </authorList>
    </citation>
    <scope>NUCLEOTIDE SEQUENCE [LARGE SCALE GENOMIC DNA]</scope>
    <source>
        <strain evidence="1 2">DSM 14442</strain>
    </source>
</reference>
<sequence length="143" mass="15420">MSSDASIVGKNLMQPAPTQLPEEPEVLARIEAGDLPEDIATRFPKSSLAWALMAEDAWAEGRTIDAYAFARVGYHRGLDSLRGAGWRGAGPVPYSHEPNRGFLRSLYMLGQAAAAIGEGEEVHRIEAFLVDADPTATEQIARG</sequence>
<name>A0A3D9LEU1_9MICC</name>
<organism evidence="1 2">
    <name type="scientific">Citricoccus muralis</name>
    <dbReference type="NCBI Taxonomy" id="169134"/>
    <lineage>
        <taxon>Bacteria</taxon>
        <taxon>Bacillati</taxon>
        <taxon>Actinomycetota</taxon>
        <taxon>Actinomycetes</taxon>
        <taxon>Micrococcales</taxon>
        <taxon>Micrococcaceae</taxon>
        <taxon>Citricoccus</taxon>
    </lineage>
</organism>
<evidence type="ECO:0000313" key="1">
    <source>
        <dbReference type="EMBL" id="REE04682.1"/>
    </source>
</evidence>
<protein>
    <submittedName>
        <fullName evidence="1">Uncharacterized protein DUF3151</fullName>
    </submittedName>
</protein>
<gene>
    <name evidence="1" type="ORF">C8E99_2527</name>
</gene>
<dbReference type="OrthoDB" id="3826919at2"/>
<dbReference type="Proteomes" id="UP000256727">
    <property type="component" value="Unassembled WGS sequence"/>
</dbReference>
<comment type="caution">
    <text evidence="1">The sequence shown here is derived from an EMBL/GenBank/DDBJ whole genome shotgun (WGS) entry which is preliminary data.</text>
</comment>
<dbReference type="AlphaFoldDB" id="A0A3D9LEU1"/>
<dbReference type="PIRSF" id="PIRSF017349">
    <property type="entry name" value="UCP017349"/>
    <property type="match status" value="1"/>
</dbReference>
<dbReference type="EMBL" id="QREH01000001">
    <property type="protein sequence ID" value="REE04682.1"/>
    <property type="molecule type" value="Genomic_DNA"/>
</dbReference>
<keyword evidence="2" id="KW-1185">Reference proteome</keyword>